<dbReference type="Gene3D" id="3.30.390.10">
    <property type="entry name" value="Enolase-like, N-terminal domain"/>
    <property type="match status" value="1"/>
</dbReference>
<dbReference type="EMBL" id="WMBQ01000001">
    <property type="protein sequence ID" value="MTD93353.1"/>
    <property type="molecule type" value="Genomic_DNA"/>
</dbReference>
<dbReference type="InterPro" id="IPR029017">
    <property type="entry name" value="Enolase-like_N"/>
</dbReference>
<dbReference type="GO" id="GO:0016855">
    <property type="term" value="F:racemase and epimerase activity, acting on amino acids and derivatives"/>
    <property type="evidence" value="ECO:0007669"/>
    <property type="project" value="UniProtKB-UniRule"/>
</dbReference>
<comment type="cofactor">
    <cofactor evidence="6 7">
        <name>Mg(2+)</name>
        <dbReference type="ChEBI" id="CHEBI:18420"/>
    </cofactor>
    <text evidence="6 7">Binds 1 Mg(2+) ion per subunit.</text>
</comment>
<dbReference type="InterPro" id="IPR029065">
    <property type="entry name" value="Enolase_C-like"/>
</dbReference>
<dbReference type="SUPFAM" id="SSF54826">
    <property type="entry name" value="Enolase N-terminal domain-like"/>
    <property type="match status" value="1"/>
</dbReference>
<gene>
    <name evidence="10" type="ORF">GIW81_03265</name>
</gene>
<feature type="binding site" evidence="6">
    <location>
        <position position="176"/>
    </location>
    <ligand>
        <name>Mg(2+)</name>
        <dbReference type="ChEBI" id="CHEBI:18420"/>
    </ligand>
</feature>
<dbReference type="RefSeq" id="WP_154737900.1">
    <property type="nucleotide sequence ID" value="NZ_WMBQ01000001.1"/>
</dbReference>
<dbReference type="InterPro" id="IPR034603">
    <property type="entry name" value="Dipeptide_epimerase"/>
</dbReference>
<evidence type="ECO:0000256" key="1">
    <source>
        <dbReference type="ARBA" id="ARBA00008031"/>
    </source>
</evidence>
<feature type="active site" description="Proton acceptor; specific for (R)-substrate epimerization" evidence="5">
    <location>
        <position position="151"/>
    </location>
</feature>
<dbReference type="Proteomes" id="UP000440694">
    <property type="component" value="Unassembled WGS sequence"/>
</dbReference>
<dbReference type="Gene3D" id="3.20.20.120">
    <property type="entry name" value="Enolase-like C-terminal domain"/>
    <property type="match status" value="1"/>
</dbReference>
<keyword evidence="11" id="KW-1185">Reference proteome</keyword>
<feature type="binding site" evidence="6">
    <location>
        <position position="225"/>
    </location>
    <ligand>
        <name>Mg(2+)</name>
        <dbReference type="ChEBI" id="CHEBI:18420"/>
    </ligand>
</feature>
<dbReference type="InterPro" id="IPR013342">
    <property type="entry name" value="Mandelate_racemase_C"/>
</dbReference>
<dbReference type="CDD" id="cd03319">
    <property type="entry name" value="L-Ala-DL-Glu_epimerase"/>
    <property type="match status" value="1"/>
</dbReference>
<evidence type="ECO:0000256" key="7">
    <source>
        <dbReference type="RuleBase" id="RU366006"/>
    </source>
</evidence>
<dbReference type="SUPFAM" id="SSF51604">
    <property type="entry name" value="Enolase C-terminal domain-like"/>
    <property type="match status" value="1"/>
</dbReference>
<keyword evidence="8" id="KW-1133">Transmembrane helix</keyword>
<keyword evidence="3 6" id="KW-0460">Magnesium</keyword>
<dbReference type="PANTHER" id="PTHR48080">
    <property type="entry name" value="D-GALACTONATE DEHYDRATASE-RELATED"/>
    <property type="match status" value="1"/>
</dbReference>
<evidence type="ECO:0000313" key="10">
    <source>
        <dbReference type="EMBL" id="MTD93353.1"/>
    </source>
</evidence>
<evidence type="ECO:0000256" key="3">
    <source>
        <dbReference type="ARBA" id="ARBA00022842"/>
    </source>
</evidence>
<dbReference type="SFLD" id="SFLDS00001">
    <property type="entry name" value="Enolase"/>
    <property type="match status" value="1"/>
</dbReference>
<dbReference type="AlphaFoldDB" id="A0A6I3KG41"/>
<dbReference type="EC" id="5.1.1.-" evidence="7"/>
<evidence type="ECO:0000256" key="4">
    <source>
        <dbReference type="ARBA" id="ARBA00023235"/>
    </source>
</evidence>
<evidence type="ECO:0000259" key="9">
    <source>
        <dbReference type="SMART" id="SM00922"/>
    </source>
</evidence>
<proteinExistence type="inferred from homology"/>
<dbReference type="SFLD" id="SFLDF00010">
    <property type="entry name" value="dipeptide_epimerase"/>
    <property type="match status" value="1"/>
</dbReference>
<dbReference type="SMART" id="SM00922">
    <property type="entry name" value="MR_MLE"/>
    <property type="match status" value="1"/>
</dbReference>
<dbReference type="SFLD" id="SFLDG00180">
    <property type="entry name" value="muconate_cycloisomerase"/>
    <property type="match status" value="1"/>
</dbReference>
<dbReference type="InterPro" id="IPR036849">
    <property type="entry name" value="Enolase-like_C_sf"/>
</dbReference>
<protein>
    <recommendedName>
        <fullName evidence="7">Dipeptide epimerase</fullName>
        <ecNumber evidence="7">5.1.1.-</ecNumber>
    </recommendedName>
</protein>
<evidence type="ECO:0000256" key="8">
    <source>
        <dbReference type="SAM" id="Phobius"/>
    </source>
</evidence>
<evidence type="ECO:0000256" key="6">
    <source>
        <dbReference type="PIRSR" id="PIRSR634603-3"/>
    </source>
</evidence>
<feature type="transmembrane region" description="Helical" evidence="8">
    <location>
        <begin position="271"/>
        <end position="293"/>
    </location>
</feature>
<organism evidence="10 11">
    <name type="scientific">Hyphomicrobium album</name>
    <dbReference type="NCBI Taxonomy" id="2665159"/>
    <lineage>
        <taxon>Bacteria</taxon>
        <taxon>Pseudomonadati</taxon>
        <taxon>Pseudomonadota</taxon>
        <taxon>Alphaproteobacteria</taxon>
        <taxon>Hyphomicrobiales</taxon>
        <taxon>Hyphomicrobiaceae</taxon>
        <taxon>Hyphomicrobium</taxon>
    </lineage>
</organism>
<dbReference type="GO" id="GO:0046872">
    <property type="term" value="F:metal ion binding"/>
    <property type="evidence" value="ECO:0007669"/>
    <property type="project" value="UniProtKB-KW"/>
</dbReference>
<dbReference type="PANTHER" id="PTHR48080:SF3">
    <property type="entry name" value="ENOLASE SUPERFAMILY MEMBER DDB_G0284701"/>
    <property type="match status" value="1"/>
</dbReference>
<dbReference type="Pfam" id="PF13378">
    <property type="entry name" value="MR_MLE_C"/>
    <property type="match status" value="1"/>
</dbReference>
<dbReference type="Pfam" id="PF02746">
    <property type="entry name" value="MR_MLE_N"/>
    <property type="match status" value="1"/>
</dbReference>
<keyword evidence="2 6" id="KW-0479">Metal-binding</keyword>
<evidence type="ECO:0000313" key="11">
    <source>
        <dbReference type="Proteomes" id="UP000440694"/>
    </source>
</evidence>
<comment type="caution">
    <text evidence="10">The sequence shown here is derived from an EMBL/GenBank/DDBJ whole genome shotgun (WGS) entry which is preliminary data.</text>
</comment>
<accession>A0A6I3KG41</accession>
<keyword evidence="8" id="KW-0472">Membrane</keyword>
<keyword evidence="4 7" id="KW-0413">Isomerase</keyword>
<comment type="similarity">
    <text evidence="1 7">Belongs to the mandelate racemase/muconate lactonizing enzyme family.</text>
</comment>
<evidence type="ECO:0000256" key="5">
    <source>
        <dbReference type="PIRSR" id="PIRSR634603-1"/>
    </source>
</evidence>
<feature type="active site" description="Proton acceptor; specific for (S)-substrate epimerization" evidence="5">
    <location>
        <position position="247"/>
    </location>
</feature>
<name>A0A6I3KG41_9HYPH</name>
<sequence>MSHDVEAQRVEASAEAWPLAKPFVIARGAKTEAHVVVAQVTAGSCRGRGEAVPYARYGETVDDALQTLRGLSGPLTRARLADLLPAGAARNALDCALWDLDAKLAGRRAWEIAGLSAPQPAMTCYTLSLGSPEQMAADAQAVPHLKLLKLKLGGDGDDARMAAVRAARPDARLVADANEAWRPEQLEPFLAAAAASGYELIEQPLPAGNDAALAGIKRAVAVCADESAHTSTDLAALAGRYDAVNIKLDKTGGLTEAIAMAQAAKAQGFKIMIGSMVATSLAAAPALLLAGFADWVDLDGPLLLARDRDPPLAIADGWISPPAPELWG</sequence>
<dbReference type="InterPro" id="IPR013341">
    <property type="entry name" value="Mandelate_racemase_N_dom"/>
</dbReference>
<dbReference type="NCBIfam" id="NF042940">
    <property type="entry name" value="racemase_DgcA"/>
    <property type="match status" value="1"/>
</dbReference>
<feature type="binding site" evidence="6">
    <location>
        <position position="202"/>
    </location>
    <ligand>
        <name>Mg(2+)</name>
        <dbReference type="ChEBI" id="CHEBI:18420"/>
    </ligand>
</feature>
<dbReference type="InterPro" id="IPR034593">
    <property type="entry name" value="DgoD-like"/>
</dbReference>
<feature type="domain" description="Mandelate racemase/muconate lactonizing enzyme C-terminal" evidence="9">
    <location>
        <begin position="132"/>
        <end position="223"/>
    </location>
</feature>
<reference evidence="10 11" key="1">
    <citation type="submission" date="2019-11" db="EMBL/GenBank/DDBJ databases">
        <title>Identification of a novel strain.</title>
        <authorList>
            <person name="Xu Q."/>
            <person name="Wang G."/>
        </authorList>
    </citation>
    <scope>NUCLEOTIDE SEQUENCE [LARGE SCALE GENOMIC DNA]</scope>
    <source>
        <strain evidence="11">xq</strain>
    </source>
</reference>
<keyword evidence="8" id="KW-0812">Transmembrane</keyword>
<evidence type="ECO:0000256" key="2">
    <source>
        <dbReference type="ARBA" id="ARBA00022723"/>
    </source>
</evidence>